<evidence type="ECO:0000313" key="1">
    <source>
        <dbReference type="EMBL" id="KIM86613.1"/>
    </source>
</evidence>
<dbReference type="HOGENOM" id="CLU_1185410_0_0_1"/>
<accession>A0A0C3BJU1</accession>
<dbReference type="AlphaFoldDB" id="A0A0C3BJU1"/>
<keyword evidence="2" id="KW-1185">Reference proteome</keyword>
<evidence type="ECO:0000313" key="2">
    <source>
        <dbReference type="Proteomes" id="UP000054166"/>
    </source>
</evidence>
<reference evidence="1 2" key="1">
    <citation type="submission" date="2014-04" db="EMBL/GenBank/DDBJ databases">
        <authorList>
            <consortium name="DOE Joint Genome Institute"/>
            <person name="Kuo A."/>
            <person name="Tarkka M."/>
            <person name="Buscot F."/>
            <person name="Kohler A."/>
            <person name="Nagy L.G."/>
            <person name="Floudas D."/>
            <person name="Copeland A."/>
            <person name="Barry K.W."/>
            <person name="Cichocki N."/>
            <person name="Veneault-Fourrey C."/>
            <person name="LaButti K."/>
            <person name="Lindquist E.A."/>
            <person name="Lipzen A."/>
            <person name="Lundell T."/>
            <person name="Morin E."/>
            <person name="Murat C."/>
            <person name="Sun H."/>
            <person name="Tunlid A."/>
            <person name="Henrissat B."/>
            <person name="Grigoriev I.V."/>
            <person name="Hibbett D.S."/>
            <person name="Martin F."/>
            <person name="Nordberg H.P."/>
            <person name="Cantor M.N."/>
            <person name="Hua S.X."/>
        </authorList>
    </citation>
    <scope>NUCLEOTIDE SEQUENCE [LARGE SCALE GENOMIC DNA]</scope>
    <source>
        <strain evidence="1 2">F 1598</strain>
    </source>
</reference>
<sequence>MTRDKKYPDRKTPQRIFGREWTMKKPGKGGGGEAIEDILAGGLAYLARQTGDPSVIRLILLQTRDLLTDRRTIQPAQWYALSDEAISCLAVRGHVDIPFFRRVTTTPIILQYEGEASFPTGHTVRLEDYPPLELDPREPPRNSIATPASPLAKFGTLASSNSFRALKPDPLQPLIFSSANNLDTNEKLIVAFENFQFSDHRSGCLLDLEDKQHVPLVPQKAIETKILHFMPCYS</sequence>
<dbReference type="EMBL" id="KN832981">
    <property type="protein sequence ID" value="KIM86613.1"/>
    <property type="molecule type" value="Genomic_DNA"/>
</dbReference>
<organism evidence="1 2">
    <name type="scientific">Piloderma croceum (strain F 1598)</name>
    <dbReference type="NCBI Taxonomy" id="765440"/>
    <lineage>
        <taxon>Eukaryota</taxon>
        <taxon>Fungi</taxon>
        <taxon>Dikarya</taxon>
        <taxon>Basidiomycota</taxon>
        <taxon>Agaricomycotina</taxon>
        <taxon>Agaricomycetes</taxon>
        <taxon>Agaricomycetidae</taxon>
        <taxon>Atheliales</taxon>
        <taxon>Atheliaceae</taxon>
        <taxon>Piloderma</taxon>
    </lineage>
</organism>
<protein>
    <submittedName>
        <fullName evidence="1">Uncharacterized protein</fullName>
    </submittedName>
</protein>
<dbReference type="InParanoid" id="A0A0C3BJU1"/>
<gene>
    <name evidence="1" type="ORF">PILCRDRAFT_4526</name>
</gene>
<reference evidence="2" key="2">
    <citation type="submission" date="2015-01" db="EMBL/GenBank/DDBJ databases">
        <title>Evolutionary Origins and Diversification of the Mycorrhizal Mutualists.</title>
        <authorList>
            <consortium name="DOE Joint Genome Institute"/>
            <consortium name="Mycorrhizal Genomics Consortium"/>
            <person name="Kohler A."/>
            <person name="Kuo A."/>
            <person name="Nagy L.G."/>
            <person name="Floudas D."/>
            <person name="Copeland A."/>
            <person name="Barry K.W."/>
            <person name="Cichocki N."/>
            <person name="Veneault-Fourrey C."/>
            <person name="LaButti K."/>
            <person name="Lindquist E.A."/>
            <person name="Lipzen A."/>
            <person name="Lundell T."/>
            <person name="Morin E."/>
            <person name="Murat C."/>
            <person name="Riley R."/>
            <person name="Ohm R."/>
            <person name="Sun H."/>
            <person name="Tunlid A."/>
            <person name="Henrissat B."/>
            <person name="Grigoriev I.V."/>
            <person name="Hibbett D.S."/>
            <person name="Martin F."/>
        </authorList>
    </citation>
    <scope>NUCLEOTIDE SEQUENCE [LARGE SCALE GENOMIC DNA]</scope>
    <source>
        <strain evidence="2">F 1598</strain>
    </source>
</reference>
<proteinExistence type="predicted"/>
<dbReference type="Proteomes" id="UP000054166">
    <property type="component" value="Unassembled WGS sequence"/>
</dbReference>
<name>A0A0C3BJU1_PILCF</name>